<dbReference type="UniPathway" id="UPA00299"/>
<dbReference type="GO" id="GO:0004805">
    <property type="term" value="F:trehalose-phosphatase activity"/>
    <property type="evidence" value="ECO:0007669"/>
    <property type="project" value="UniProtKB-EC"/>
</dbReference>
<accession>A0A7V2F5H0</accession>
<dbReference type="AlphaFoldDB" id="A0A7V2F5H0"/>
<dbReference type="GO" id="GO:0005992">
    <property type="term" value="P:trehalose biosynthetic process"/>
    <property type="evidence" value="ECO:0007669"/>
    <property type="project" value="UniProtKB-UniPathway"/>
</dbReference>
<dbReference type="Gene3D" id="3.30.70.1020">
    <property type="entry name" value="Trehalose-6-phosphate phosphatase related protein, domain 2"/>
    <property type="match status" value="1"/>
</dbReference>
<evidence type="ECO:0000256" key="2">
    <source>
        <dbReference type="ARBA" id="ARBA00008770"/>
    </source>
</evidence>
<gene>
    <name evidence="5" type="primary">otsB</name>
    <name evidence="5" type="ORF">ENO59_00180</name>
</gene>
<comment type="function">
    <text evidence="4">Removes the phosphate from trehalose 6-phosphate to produce free trehalose.</text>
</comment>
<dbReference type="InterPro" id="IPR044651">
    <property type="entry name" value="OTSB-like"/>
</dbReference>
<dbReference type="SUPFAM" id="SSF56784">
    <property type="entry name" value="HAD-like"/>
    <property type="match status" value="1"/>
</dbReference>
<keyword evidence="4" id="KW-0460">Magnesium</keyword>
<comment type="caution">
    <text evidence="5">The sequence shown here is derived from an EMBL/GenBank/DDBJ whole genome shotgun (WGS) entry which is preliminary data.</text>
</comment>
<dbReference type="NCBIfam" id="TIGR01484">
    <property type="entry name" value="HAD-SF-IIB"/>
    <property type="match status" value="1"/>
</dbReference>
<dbReference type="InterPro" id="IPR003337">
    <property type="entry name" value="Trehalose_PPase"/>
</dbReference>
<dbReference type="InterPro" id="IPR006379">
    <property type="entry name" value="HAD-SF_hydro_IIB"/>
</dbReference>
<dbReference type="InterPro" id="IPR023214">
    <property type="entry name" value="HAD_sf"/>
</dbReference>
<keyword evidence="4" id="KW-0479">Metal-binding</keyword>
<evidence type="ECO:0000313" key="5">
    <source>
        <dbReference type="EMBL" id="HER94928.1"/>
    </source>
</evidence>
<evidence type="ECO:0000256" key="1">
    <source>
        <dbReference type="ARBA" id="ARBA00005199"/>
    </source>
</evidence>
<keyword evidence="3 4" id="KW-0378">Hydrolase</keyword>
<dbReference type="NCBIfam" id="TIGR00685">
    <property type="entry name" value="T6PP"/>
    <property type="match status" value="1"/>
</dbReference>
<dbReference type="PANTHER" id="PTHR43768:SF3">
    <property type="entry name" value="TREHALOSE 6-PHOSPHATE PHOSPHATASE"/>
    <property type="match status" value="1"/>
</dbReference>
<evidence type="ECO:0000256" key="3">
    <source>
        <dbReference type="ARBA" id="ARBA00022801"/>
    </source>
</evidence>
<reference evidence="5" key="1">
    <citation type="journal article" date="2020" name="mSystems">
        <title>Genome- and Community-Level Interaction Insights into Carbon Utilization and Element Cycling Functions of Hydrothermarchaeota in Hydrothermal Sediment.</title>
        <authorList>
            <person name="Zhou Z."/>
            <person name="Liu Y."/>
            <person name="Xu W."/>
            <person name="Pan J."/>
            <person name="Luo Z.H."/>
            <person name="Li M."/>
        </authorList>
    </citation>
    <scope>NUCLEOTIDE SEQUENCE [LARGE SCALE GENOMIC DNA]</scope>
    <source>
        <strain evidence="5">SpSt-143</strain>
    </source>
</reference>
<dbReference type="EC" id="3.1.3.12" evidence="4"/>
<dbReference type="Gene3D" id="3.40.50.1000">
    <property type="entry name" value="HAD superfamily/HAD-like"/>
    <property type="match status" value="1"/>
</dbReference>
<organism evidence="5">
    <name type="scientific">Rhodothermus marinus</name>
    <name type="common">Rhodothermus obamensis</name>
    <dbReference type="NCBI Taxonomy" id="29549"/>
    <lineage>
        <taxon>Bacteria</taxon>
        <taxon>Pseudomonadati</taxon>
        <taxon>Rhodothermota</taxon>
        <taxon>Rhodothermia</taxon>
        <taxon>Rhodothermales</taxon>
        <taxon>Rhodothermaceae</taxon>
        <taxon>Rhodothermus</taxon>
    </lineage>
</organism>
<name>A0A7V2F5H0_RHOMR</name>
<dbReference type="PANTHER" id="PTHR43768">
    <property type="entry name" value="TREHALOSE 6-PHOSPHATE PHOSPHATASE"/>
    <property type="match status" value="1"/>
</dbReference>
<dbReference type="EMBL" id="DSGB01000001">
    <property type="protein sequence ID" value="HER94928.1"/>
    <property type="molecule type" value="Genomic_DNA"/>
</dbReference>
<comment type="pathway">
    <text evidence="1 4">Glycan biosynthesis; trehalose biosynthesis.</text>
</comment>
<evidence type="ECO:0000256" key="4">
    <source>
        <dbReference type="RuleBase" id="RU361117"/>
    </source>
</evidence>
<dbReference type="GO" id="GO:0046872">
    <property type="term" value="F:metal ion binding"/>
    <property type="evidence" value="ECO:0007669"/>
    <property type="project" value="UniProtKB-KW"/>
</dbReference>
<comment type="cofactor">
    <cofactor evidence="4">
        <name>Mg(2+)</name>
        <dbReference type="ChEBI" id="CHEBI:18420"/>
    </cofactor>
</comment>
<dbReference type="CDD" id="cd01627">
    <property type="entry name" value="HAD_TPP"/>
    <property type="match status" value="1"/>
</dbReference>
<comment type="similarity">
    <text evidence="2 4">Belongs to the trehalose phosphatase family.</text>
</comment>
<comment type="catalytic activity">
    <reaction evidence="4">
        <text>alpha,alpha-trehalose 6-phosphate + H2O = alpha,alpha-trehalose + phosphate</text>
        <dbReference type="Rhea" id="RHEA:23420"/>
        <dbReference type="ChEBI" id="CHEBI:15377"/>
        <dbReference type="ChEBI" id="CHEBI:16551"/>
        <dbReference type="ChEBI" id="CHEBI:43474"/>
        <dbReference type="ChEBI" id="CHEBI:58429"/>
        <dbReference type="EC" id="3.1.3.12"/>
    </reaction>
</comment>
<dbReference type="Pfam" id="PF02358">
    <property type="entry name" value="Trehalose_PPase"/>
    <property type="match status" value="1"/>
</dbReference>
<dbReference type="InterPro" id="IPR036412">
    <property type="entry name" value="HAD-like_sf"/>
</dbReference>
<protein>
    <recommendedName>
        <fullName evidence="4">Trehalose 6-phosphate phosphatase</fullName>
        <ecNumber evidence="4">3.1.3.12</ecNumber>
    </recommendedName>
</protein>
<sequence>MCRPPQVEKPLFFLDYDGTLAPFSPDPKWAWPHPVVPGLLTQLAERYPVWIVTGRQLEDLDRLLPVDLPAIGLHGLQEGRIGGPKSFTVSDALRQLFSTLRQQVPKVPGLWVEDKGPTFALHYRQASDEAAVLAALEPWLAMVPDTLAIIRGKKVIELRPRAVHKGTAVLSVARSFPDHVPVYLGDDATDEDAFRALAERGLTIKIGEGPTAAQYRLPSIEAAVAYLQSYVFTSPRANAGFPGGEKPR</sequence>
<proteinExistence type="inferred from homology"/>